<evidence type="ECO:0000313" key="3">
    <source>
        <dbReference type="EMBL" id="OAJ43173.1"/>
    </source>
</evidence>
<feature type="compositionally biased region" description="Basic residues" evidence="1">
    <location>
        <begin position="181"/>
        <end position="202"/>
    </location>
</feature>
<feature type="compositionally biased region" description="Acidic residues" evidence="1">
    <location>
        <begin position="143"/>
        <end position="154"/>
    </location>
</feature>
<dbReference type="PANTHER" id="PTHR28219">
    <property type="entry name" value="UPF0642 PROTEIN YBL028C"/>
    <property type="match status" value="1"/>
</dbReference>
<dbReference type="VEuPathDB" id="FungiDB:BDEG_26553"/>
<dbReference type="STRING" id="403673.A0A177WSU9"/>
<name>A0A177WSU9_BATDL</name>
<dbReference type="AlphaFoldDB" id="A0A177WSU9"/>
<reference evidence="3 4" key="2">
    <citation type="submission" date="2016-05" db="EMBL/GenBank/DDBJ databases">
        <title>Lineage-specific infection strategies underlie the spectrum of fungal disease in amphibians.</title>
        <authorList>
            <person name="Cuomo C.A."/>
            <person name="Farrer R.A."/>
            <person name="James T."/>
            <person name="Longcore J."/>
            <person name="Birren B."/>
        </authorList>
    </citation>
    <scope>NUCLEOTIDE SEQUENCE [LARGE SCALE GENOMIC DNA]</scope>
    <source>
        <strain evidence="3 4">JEL423</strain>
    </source>
</reference>
<feature type="region of interest" description="Disordered" evidence="1">
    <location>
        <begin position="93"/>
        <end position="202"/>
    </location>
</feature>
<proteinExistence type="predicted"/>
<protein>
    <submittedName>
        <fullName evidence="3">Uncharacterized protein</fullName>
    </submittedName>
</protein>
<dbReference type="EMBL" id="DS022309">
    <property type="protein sequence ID" value="OAJ43173.1"/>
    <property type="molecule type" value="Genomic_DNA"/>
</dbReference>
<evidence type="ECO:0000313" key="4">
    <source>
        <dbReference type="Proteomes" id="UP000077115"/>
    </source>
</evidence>
<gene>
    <name evidence="3" type="ORF">BDEG_26553</name>
</gene>
<reference evidence="3 4" key="1">
    <citation type="submission" date="2006-10" db="EMBL/GenBank/DDBJ databases">
        <title>The Genome Sequence of Batrachochytrium dendrobatidis JEL423.</title>
        <authorList>
            <consortium name="The Broad Institute Genome Sequencing Platform"/>
            <person name="Birren B."/>
            <person name="Lander E."/>
            <person name="Galagan J."/>
            <person name="Cuomo C."/>
            <person name="Devon K."/>
            <person name="Jaffe D."/>
            <person name="Butler J."/>
            <person name="Alvarez P."/>
            <person name="Gnerre S."/>
            <person name="Grabherr M."/>
            <person name="Kleber M."/>
            <person name="Mauceli E."/>
            <person name="Brockman W."/>
            <person name="Young S."/>
            <person name="LaButti K."/>
            <person name="Sykes S."/>
            <person name="DeCaprio D."/>
            <person name="Crawford M."/>
            <person name="Koehrsen M."/>
            <person name="Engels R."/>
            <person name="Montgomery P."/>
            <person name="Pearson M."/>
            <person name="Howarth C."/>
            <person name="Larson L."/>
            <person name="White J."/>
            <person name="O'Leary S."/>
            <person name="Kodira C."/>
            <person name="Zeng Q."/>
            <person name="Yandava C."/>
            <person name="Alvarado L."/>
            <person name="Longcore J."/>
            <person name="James T."/>
        </authorList>
    </citation>
    <scope>NUCLEOTIDE SEQUENCE [LARGE SCALE GENOMIC DNA]</scope>
    <source>
        <strain evidence="3 4">JEL423</strain>
    </source>
</reference>
<dbReference type="PANTHER" id="PTHR28219:SF1">
    <property type="entry name" value="UPF0642 PROTEIN YBL028C"/>
    <property type="match status" value="1"/>
</dbReference>
<keyword evidence="2" id="KW-0472">Membrane</keyword>
<sequence length="202" mass="22969">MAKGLRSKSARRAKAVRREKVKQEHFYLLNAHKQYPLVVLAIMDLCSLLISLQLLMGVFPKIVFKFKVFGPVEEQRVLRLAAKLATGSEAATEMQVESISDSAEPTIKLDDRRGRSQSRNARSLSNSPMRMRSASAKSNKNEMDEDKVEDELDTPIDTSEALESMGKNERTRLFMNGNQFKKWKKSQSKIRRSKKNGHVGKK</sequence>
<dbReference type="Proteomes" id="UP000077115">
    <property type="component" value="Unassembled WGS sequence"/>
</dbReference>
<accession>A0A177WSU9</accession>
<feature type="compositionally biased region" description="Polar residues" evidence="1">
    <location>
        <begin position="117"/>
        <end position="128"/>
    </location>
</feature>
<organism evidence="3 4">
    <name type="scientific">Batrachochytrium dendrobatidis (strain JEL423)</name>
    <dbReference type="NCBI Taxonomy" id="403673"/>
    <lineage>
        <taxon>Eukaryota</taxon>
        <taxon>Fungi</taxon>
        <taxon>Fungi incertae sedis</taxon>
        <taxon>Chytridiomycota</taxon>
        <taxon>Chytridiomycota incertae sedis</taxon>
        <taxon>Chytridiomycetes</taxon>
        <taxon>Rhizophydiales</taxon>
        <taxon>Rhizophydiales incertae sedis</taxon>
        <taxon>Batrachochytrium</taxon>
    </lineage>
</organism>
<keyword evidence="2" id="KW-1133">Transmembrane helix</keyword>
<evidence type="ECO:0000256" key="1">
    <source>
        <dbReference type="SAM" id="MobiDB-lite"/>
    </source>
</evidence>
<feature type="transmembrane region" description="Helical" evidence="2">
    <location>
        <begin position="35"/>
        <end position="59"/>
    </location>
</feature>
<evidence type="ECO:0000256" key="2">
    <source>
        <dbReference type="SAM" id="Phobius"/>
    </source>
</evidence>
<keyword evidence="2" id="KW-0812">Transmembrane</keyword>